<keyword evidence="2" id="KW-1185">Reference proteome</keyword>
<dbReference type="Proteomes" id="UP001283361">
    <property type="component" value="Unassembled WGS sequence"/>
</dbReference>
<comment type="caution">
    <text evidence="1">The sequence shown here is derived from an EMBL/GenBank/DDBJ whole genome shotgun (WGS) entry which is preliminary data.</text>
</comment>
<protein>
    <submittedName>
        <fullName evidence="1">Uncharacterized protein</fullName>
    </submittedName>
</protein>
<accession>A0AAE1A9S4</accession>
<gene>
    <name evidence="1" type="ORF">RRG08_049070</name>
</gene>
<organism evidence="1 2">
    <name type="scientific">Elysia crispata</name>
    <name type="common">lettuce slug</name>
    <dbReference type="NCBI Taxonomy" id="231223"/>
    <lineage>
        <taxon>Eukaryota</taxon>
        <taxon>Metazoa</taxon>
        <taxon>Spiralia</taxon>
        <taxon>Lophotrochozoa</taxon>
        <taxon>Mollusca</taxon>
        <taxon>Gastropoda</taxon>
        <taxon>Heterobranchia</taxon>
        <taxon>Euthyneura</taxon>
        <taxon>Panpulmonata</taxon>
        <taxon>Sacoglossa</taxon>
        <taxon>Placobranchoidea</taxon>
        <taxon>Plakobranchidae</taxon>
        <taxon>Elysia</taxon>
    </lineage>
</organism>
<sequence length="104" mass="11597">MESGELEEEDGKSGSSIKTIISAKPVESYIETTRFAFSLRSVHLTLGKFSLPLALLVDHGESARFYPSQRWSGHVPVLTNWCRMSRHLVYASPAHQAHMKTPGL</sequence>
<evidence type="ECO:0000313" key="2">
    <source>
        <dbReference type="Proteomes" id="UP001283361"/>
    </source>
</evidence>
<reference evidence="1" key="1">
    <citation type="journal article" date="2023" name="G3 (Bethesda)">
        <title>A reference genome for the long-term kleptoplast-retaining sea slug Elysia crispata morphotype clarki.</title>
        <authorList>
            <person name="Eastman K.E."/>
            <person name="Pendleton A.L."/>
            <person name="Shaikh M.A."/>
            <person name="Suttiyut T."/>
            <person name="Ogas R."/>
            <person name="Tomko P."/>
            <person name="Gavelis G."/>
            <person name="Widhalm J.R."/>
            <person name="Wisecaver J.H."/>
        </authorList>
    </citation>
    <scope>NUCLEOTIDE SEQUENCE</scope>
    <source>
        <strain evidence="1">ECLA1</strain>
    </source>
</reference>
<dbReference type="EMBL" id="JAWDGP010002325">
    <property type="protein sequence ID" value="KAK3783935.1"/>
    <property type="molecule type" value="Genomic_DNA"/>
</dbReference>
<evidence type="ECO:0000313" key="1">
    <source>
        <dbReference type="EMBL" id="KAK3783935.1"/>
    </source>
</evidence>
<proteinExistence type="predicted"/>
<name>A0AAE1A9S4_9GAST</name>
<dbReference type="AlphaFoldDB" id="A0AAE1A9S4"/>